<comment type="subcellular location">
    <subcellularLocation>
        <location evidence="1">Membrane</location>
    </subcellularLocation>
</comment>
<accession>A0A0A1TJ64</accession>
<evidence type="ECO:0000256" key="3">
    <source>
        <dbReference type="ARBA" id="ARBA00023136"/>
    </source>
</evidence>
<evidence type="ECO:0000313" key="6">
    <source>
        <dbReference type="EMBL" id="CEJ89792.1"/>
    </source>
</evidence>
<name>A0A0A1TJ64_9HYPO</name>
<dbReference type="GO" id="GO:0016020">
    <property type="term" value="C:membrane"/>
    <property type="evidence" value="ECO:0007669"/>
    <property type="project" value="UniProtKB-SubCell"/>
</dbReference>
<evidence type="ECO:0000259" key="5">
    <source>
        <dbReference type="Pfam" id="PF09258"/>
    </source>
</evidence>
<protein>
    <recommendedName>
        <fullName evidence="5">Glycosyl transferase 64 domain-containing protein</fullName>
    </recommendedName>
</protein>
<dbReference type="Proteomes" id="UP000039046">
    <property type="component" value="Unassembled WGS sequence"/>
</dbReference>
<keyword evidence="4" id="KW-1015">Disulfide bond</keyword>
<keyword evidence="7" id="KW-1185">Reference proteome</keyword>
<dbReference type="Pfam" id="PF09258">
    <property type="entry name" value="Glyco_transf_64"/>
    <property type="match status" value="1"/>
</dbReference>
<dbReference type="SUPFAM" id="SSF53448">
    <property type="entry name" value="Nucleotide-diphospho-sugar transferases"/>
    <property type="match status" value="1"/>
</dbReference>
<dbReference type="InterPro" id="IPR004263">
    <property type="entry name" value="Exostosin"/>
</dbReference>
<evidence type="ECO:0000256" key="2">
    <source>
        <dbReference type="ARBA" id="ARBA00022679"/>
    </source>
</evidence>
<gene>
    <name evidence="6" type="ORF">VHEMI05617</name>
</gene>
<sequence>MDYKTQAIFLSDDDIYFRPADLEFAFQMWRLYGRKQLTGGMARCTSLAPDGTWKYTFCENKSSYNMIITNLAFSHVAILDAYNSDDPIAIEMRRYVDEQFNCEDIALNFIAAHVSGSGPLLVRGRQQYVDISPSVGISKDPRHMAKRHACVNHFVKTMGCMPLIEVEGRIEHGIKHNVWYTTFKDRLWG</sequence>
<dbReference type="HOGENOM" id="CLU_1435376_0_0_1"/>
<dbReference type="EMBL" id="CDHN01000003">
    <property type="protein sequence ID" value="CEJ89792.1"/>
    <property type="molecule type" value="Genomic_DNA"/>
</dbReference>
<dbReference type="STRING" id="1531966.A0A0A1TJ64"/>
<dbReference type="Gene3D" id="3.90.550.10">
    <property type="entry name" value="Spore Coat Polysaccharide Biosynthesis Protein SpsA, Chain A"/>
    <property type="match status" value="1"/>
</dbReference>
<feature type="domain" description="Glycosyl transferase 64" evidence="5">
    <location>
        <begin position="4"/>
        <end position="171"/>
    </location>
</feature>
<dbReference type="PANTHER" id="PTHR48261">
    <property type="entry name" value="ACETYLGLUCOSAMINYLTRANSFERASE"/>
    <property type="match status" value="1"/>
</dbReference>
<dbReference type="GO" id="GO:0016757">
    <property type="term" value="F:glycosyltransferase activity"/>
    <property type="evidence" value="ECO:0007669"/>
    <property type="project" value="InterPro"/>
</dbReference>
<evidence type="ECO:0000256" key="1">
    <source>
        <dbReference type="ARBA" id="ARBA00004370"/>
    </source>
</evidence>
<keyword evidence="3" id="KW-0472">Membrane</keyword>
<reference evidence="6 7" key="1">
    <citation type="journal article" date="2015" name="Genome Announc.">
        <title>Draft Genome Sequence and Gene Annotation of the Entomopathogenic Fungus Verticillium hemipterigenum.</title>
        <authorList>
            <person name="Horn F."/>
            <person name="Habel A."/>
            <person name="Scharf D.H."/>
            <person name="Dworschak J."/>
            <person name="Brakhage A.A."/>
            <person name="Guthke R."/>
            <person name="Hertweck C."/>
            <person name="Linde J."/>
        </authorList>
    </citation>
    <scope>NUCLEOTIDE SEQUENCE [LARGE SCALE GENOMIC DNA]</scope>
</reference>
<dbReference type="InterPro" id="IPR029044">
    <property type="entry name" value="Nucleotide-diphossugar_trans"/>
</dbReference>
<dbReference type="PANTHER" id="PTHR48261:SF2">
    <property type="entry name" value="ACETYLGLUCOSAMINYLTRANSFERASE"/>
    <property type="match status" value="1"/>
</dbReference>
<dbReference type="InterPro" id="IPR015338">
    <property type="entry name" value="GT64_dom"/>
</dbReference>
<dbReference type="OrthoDB" id="1733656at2759"/>
<organism evidence="6 7">
    <name type="scientific">[Torrubiella] hemipterigena</name>
    <dbReference type="NCBI Taxonomy" id="1531966"/>
    <lineage>
        <taxon>Eukaryota</taxon>
        <taxon>Fungi</taxon>
        <taxon>Dikarya</taxon>
        <taxon>Ascomycota</taxon>
        <taxon>Pezizomycotina</taxon>
        <taxon>Sordariomycetes</taxon>
        <taxon>Hypocreomycetidae</taxon>
        <taxon>Hypocreales</taxon>
        <taxon>Clavicipitaceae</taxon>
        <taxon>Clavicipitaceae incertae sedis</taxon>
        <taxon>'Torrubiella' clade</taxon>
    </lineage>
</organism>
<keyword evidence="2" id="KW-0808">Transferase</keyword>
<proteinExistence type="predicted"/>
<dbReference type="AlphaFoldDB" id="A0A0A1TJ64"/>
<evidence type="ECO:0000256" key="4">
    <source>
        <dbReference type="ARBA" id="ARBA00023157"/>
    </source>
</evidence>
<evidence type="ECO:0000313" key="7">
    <source>
        <dbReference type="Proteomes" id="UP000039046"/>
    </source>
</evidence>